<feature type="transmembrane region" description="Helical" evidence="2">
    <location>
        <begin position="37"/>
        <end position="61"/>
    </location>
</feature>
<feature type="compositionally biased region" description="Gly residues" evidence="1">
    <location>
        <begin position="128"/>
        <end position="145"/>
    </location>
</feature>
<dbReference type="EMBL" id="JBHSKL010000011">
    <property type="protein sequence ID" value="MFC5225144.1"/>
    <property type="molecule type" value="Genomic_DNA"/>
</dbReference>
<feature type="region of interest" description="Disordered" evidence="1">
    <location>
        <begin position="102"/>
        <end position="145"/>
    </location>
</feature>
<name>A0ABW0D471_STRFI</name>
<evidence type="ECO:0000256" key="2">
    <source>
        <dbReference type="SAM" id="Phobius"/>
    </source>
</evidence>
<gene>
    <name evidence="3" type="ORF">ACFPN6_11110</name>
</gene>
<keyword evidence="2" id="KW-0472">Membrane</keyword>
<keyword evidence="2" id="KW-0812">Transmembrane</keyword>
<evidence type="ECO:0000313" key="4">
    <source>
        <dbReference type="Proteomes" id="UP001596156"/>
    </source>
</evidence>
<reference evidence="4" key="1">
    <citation type="journal article" date="2019" name="Int. J. Syst. Evol. Microbiol.">
        <title>The Global Catalogue of Microorganisms (GCM) 10K type strain sequencing project: providing services to taxonomists for standard genome sequencing and annotation.</title>
        <authorList>
            <consortium name="The Broad Institute Genomics Platform"/>
            <consortium name="The Broad Institute Genome Sequencing Center for Infectious Disease"/>
            <person name="Wu L."/>
            <person name="Ma J."/>
        </authorList>
    </citation>
    <scope>NUCLEOTIDE SEQUENCE [LARGE SCALE GENOMIC DNA]</scope>
    <source>
        <strain evidence="4">CCM 8479</strain>
    </source>
</reference>
<dbReference type="NCBIfam" id="NF041681">
    <property type="entry name" value="HGxxPAAW"/>
    <property type="match status" value="1"/>
</dbReference>
<organism evidence="3 4">
    <name type="scientific">Streptomyces fimbriatus</name>
    <dbReference type="NCBI Taxonomy" id="68197"/>
    <lineage>
        <taxon>Bacteria</taxon>
        <taxon>Bacillati</taxon>
        <taxon>Actinomycetota</taxon>
        <taxon>Actinomycetes</taxon>
        <taxon>Kitasatosporales</taxon>
        <taxon>Streptomycetaceae</taxon>
        <taxon>Streptomyces</taxon>
    </lineage>
</organism>
<evidence type="ECO:0000256" key="1">
    <source>
        <dbReference type="SAM" id="MobiDB-lite"/>
    </source>
</evidence>
<dbReference type="Proteomes" id="UP001596156">
    <property type="component" value="Unassembled WGS sequence"/>
</dbReference>
<keyword evidence="4" id="KW-1185">Reference proteome</keyword>
<evidence type="ECO:0000313" key="3">
    <source>
        <dbReference type="EMBL" id="MFC5225144.1"/>
    </source>
</evidence>
<sequence length="145" mass="14451">MSADPYDHGHTVAGWTGVGITSAGAAVLGLGVCTVSWTLLAGGLGIAVAGLLVTWALHLAGWGKPSGPRPREQWDWRVRDLSARQGHPGCLGCRLAGRGRRRAAAGEEHGRASVPASRGAAGDTGPAVGSGTGDTGPVGVGGSVR</sequence>
<feature type="transmembrane region" description="Helical" evidence="2">
    <location>
        <begin position="12"/>
        <end position="31"/>
    </location>
</feature>
<comment type="caution">
    <text evidence="3">The sequence shown here is derived from an EMBL/GenBank/DDBJ whole genome shotgun (WGS) entry which is preliminary data.</text>
</comment>
<proteinExistence type="predicted"/>
<accession>A0ABW0D471</accession>
<keyword evidence="2" id="KW-1133">Transmembrane helix</keyword>
<protein>
    <submittedName>
        <fullName evidence="3">HGxxPAAW family protein</fullName>
    </submittedName>
</protein>
<dbReference type="RefSeq" id="WP_309059894.1">
    <property type="nucleotide sequence ID" value="NZ_BAAASS010000004.1"/>
</dbReference>